<dbReference type="RefSeq" id="XP_065720817.2">
    <property type="nucleotide sequence ID" value="XM_065864745.2"/>
</dbReference>
<organism evidence="7 8">
    <name type="scientific">Drosophila suzukii</name>
    <name type="common">Spotted-wing drosophila fruit fly</name>
    <dbReference type="NCBI Taxonomy" id="28584"/>
    <lineage>
        <taxon>Eukaryota</taxon>
        <taxon>Metazoa</taxon>
        <taxon>Ecdysozoa</taxon>
        <taxon>Arthropoda</taxon>
        <taxon>Hexapoda</taxon>
        <taxon>Insecta</taxon>
        <taxon>Pterygota</taxon>
        <taxon>Neoptera</taxon>
        <taxon>Endopterygota</taxon>
        <taxon>Diptera</taxon>
        <taxon>Brachycera</taxon>
        <taxon>Muscomorpha</taxon>
        <taxon>Ephydroidea</taxon>
        <taxon>Drosophilidae</taxon>
        <taxon>Drosophila</taxon>
        <taxon>Sophophora</taxon>
    </lineage>
</organism>
<dbReference type="SUPFAM" id="SSF57535">
    <property type="entry name" value="Complement control module/SCR domain"/>
    <property type="match status" value="2"/>
</dbReference>
<dbReference type="AlphaFoldDB" id="A0AB40DBH5"/>
<evidence type="ECO:0000256" key="1">
    <source>
        <dbReference type="ARBA" id="ARBA00022536"/>
    </source>
</evidence>
<dbReference type="GeneID" id="108006876"/>
<evidence type="ECO:0000259" key="6">
    <source>
        <dbReference type="PROSITE" id="PS50923"/>
    </source>
</evidence>
<feature type="disulfide bond" evidence="5">
    <location>
        <begin position="571"/>
        <end position="614"/>
    </location>
</feature>
<evidence type="ECO:0000256" key="3">
    <source>
        <dbReference type="ARBA" id="ARBA00023157"/>
    </source>
</evidence>
<dbReference type="InterPro" id="IPR000742">
    <property type="entry name" value="EGF"/>
</dbReference>
<name>A0AB40DBH5_DROSZ</name>
<dbReference type="SMART" id="SM00179">
    <property type="entry name" value="EGF_CA"/>
    <property type="match status" value="6"/>
</dbReference>
<dbReference type="Pfam" id="PF07645">
    <property type="entry name" value="EGF_CA"/>
    <property type="match status" value="2"/>
</dbReference>
<dbReference type="SUPFAM" id="SSF57196">
    <property type="entry name" value="EGF/Laminin"/>
    <property type="match status" value="1"/>
</dbReference>
<dbReference type="SMART" id="SM00181">
    <property type="entry name" value="EGF"/>
    <property type="match status" value="6"/>
</dbReference>
<dbReference type="InterPro" id="IPR000436">
    <property type="entry name" value="Sushi_SCR_CCP_dom"/>
</dbReference>
<dbReference type="InterPro" id="IPR018097">
    <property type="entry name" value="EGF_Ca-bd_CS"/>
</dbReference>
<dbReference type="PROSITE" id="PS50923">
    <property type="entry name" value="SUSHI"/>
    <property type="match status" value="2"/>
</dbReference>
<dbReference type="InterPro" id="IPR026823">
    <property type="entry name" value="cEGF"/>
</dbReference>
<dbReference type="InterPro" id="IPR013032">
    <property type="entry name" value="EGF-like_CS"/>
</dbReference>
<dbReference type="SMART" id="SM00032">
    <property type="entry name" value="CCP"/>
    <property type="match status" value="2"/>
</dbReference>
<dbReference type="Pfam" id="PF12662">
    <property type="entry name" value="cEGF"/>
    <property type="match status" value="3"/>
</dbReference>
<dbReference type="Gene3D" id="2.10.25.10">
    <property type="entry name" value="Laminin"/>
    <property type="match status" value="8"/>
</dbReference>
<dbReference type="InterPro" id="IPR050751">
    <property type="entry name" value="ECM_structural_protein"/>
</dbReference>
<evidence type="ECO:0000256" key="2">
    <source>
        <dbReference type="ARBA" id="ARBA00022737"/>
    </source>
</evidence>
<dbReference type="PANTHER" id="PTHR24034:SF202">
    <property type="entry name" value="HEMICENTIN 2"/>
    <property type="match status" value="1"/>
</dbReference>
<keyword evidence="3 5" id="KW-1015">Disulfide bond</keyword>
<dbReference type="GO" id="GO:0005509">
    <property type="term" value="F:calcium ion binding"/>
    <property type="evidence" value="ECO:0007669"/>
    <property type="project" value="InterPro"/>
</dbReference>
<evidence type="ECO:0000256" key="4">
    <source>
        <dbReference type="ARBA" id="ARBA00023180"/>
    </source>
</evidence>
<protein>
    <submittedName>
        <fullName evidence="8">Fibulin-1 isoform X1</fullName>
    </submittedName>
</protein>
<keyword evidence="1" id="KW-0245">EGF-like domain</keyword>
<dbReference type="InterPro" id="IPR001881">
    <property type="entry name" value="EGF-like_Ca-bd_dom"/>
</dbReference>
<dbReference type="InterPro" id="IPR049883">
    <property type="entry name" value="NOTCH1_EGF-like"/>
</dbReference>
<dbReference type="Pfam" id="PF14670">
    <property type="entry name" value="FXa_inhibition"/>
    <property type="match status" value="2"/>
</dbReference>
<feature type="domain" description="Sushi" evidence="6">
    <location>
        <begin position="569"/>
        <end position="629"/>
    </location>
</feature>
<dbReference type="Pfam" id="PF12661">
    <property type="entry name" value="hEGF"/>
    <property type="match status" value="2"/>
</dbReference>
<keyword evidence="5" id="KW-0768">Sushi</keyword>
<evidence type="ECO:0000313" key="7">
    <source>
        <dbReference type="Proteomes" id="UP001652628"/>
    </source>
</evidence>
<feature type="domain" description="Sushi" evidence="6">
    <location>
        <begin position="36"/>
        <end position="100"/>
    </location>
</feature>
<keyword evidence="7" id="KW-1185">Reference proteome</keyword>
<feature type="disulfide bond" evidence="5">
    <location>
        <begin position="600"/>
        <end position="627"/>
    </location>
</feature>
<sequence>MRDNVLERFYKDSGKTKLRTHLKTNIGVILGSNLDKTCHDIYPPKIRNGNFSITTKWSGQNYYQAAKYHCSYNYELKFDGDRDMFCSKGSWIGNVPECIWSGDVEDKDCHTYDGCSHRCNEFTKRCECYEGYTLKTTDFTSCEDIDECKESNGGCSHICTNWPGEYLCLCNDGYQIDPADGRTCLDIDECANPDLSPDCQAGCDNLDGSYKCRPTMLGRVEPSDTIGLPTDGILCKPGFNLSSDGSECQDINECELVDHDPKTGRESPRYCKHKCENTVGSYICHCPDGYHLLEDHQSCALNGRNRPAIIIPKAIECPSGFKPSADGIKCQDIDECELVDHDPKTGRESPRYCKHKCENTVGSYICHCPEGYHLLEDHQSCALNGINRPPIIIPKAIECPSGFKPSADGTKCQDIDECELVDIDPNTGKEIYRYCYHKCENTNGSYICHCDEGYHLLEDHQSCALNVRNRPAIIVPKAIECPSGFEPSADGTKCQDIDECKLMESINPNRNQPCQQICVNAVGSFRCHCKDGYHLLEDNRTCALDPCPLGFTRSADGISCQDTTYISWNLCSGMQDPLNGKAYCYGPADGFSHSLCNFICDDGYALTGSSTRSCDRSGIWSGSEPKCVPINLVPTWYFNHVISPKWNVHQNIKRKNWNEHDYSVSSHTSYSGSARHGSMRHISTSYDQVGIPLN</sequence>
<dbReference type="PROSITE" id="PS01186">
    <property type="entry name" value="EGF_2"/>
    <property type="match status" value="3"/>
</dbReference>
<evidence type="ECO:0000313" key="8">
    <source>
        <dbReference type="RefSeq" id="XP_065720817.2"/>
    </source>
</evidence>
<dbReference type="CDD" id="cd00033">
    <property type="entry name" value="CCP"/>
    <property type="match status" value="1"/>
</dbReference>
<dbReference type="Gene3D" id="2.10.70.10">
    <property type="entry name" value="Complement Module, domain 1"/>
    <property type="match status" value="2"/>
</dbReference>
<dbReference type="InterPro" id="IPR035976">
    <property type="entry name" value="Sushi/SCR/CCP_sf"/>
</dbReference>
<dbReference type="PROSITE" id="PS01187">
    <property type="entry name" value="EGF_CA"/>
    <property type="match status" value="2"/>
</dbReference>
<dbReference type="InterPro" id="IPR009030">
    <property type="entry name" value="Growth_fac_rcpt_cys_sf"/>
</dbReference>
<comment type="caution">
    <text evidence="5">Lacks conserved residue(s) required for the propagation of feature annotation.</text>
</comment>
<proteinExistence type="predicted"/>
<dbReference type="Proteomes" id="UP001652628">
    <property type="component" value="Chromosome 3"/>
</dbReference>
<dbReference type="Pfam" id="PF00084">
    <property type="entry name" value="Sushi"/>
    <property type="match status" value="1"/>
</dbReference>
<keyword evidence="2" id="KW-0677">Repeat</keyword>
<gene>
    <name evidence="8" type="primary">LOC108006876</name>
</gene>
<dbReference type="PANTHER" id="PTHR24034">
    <property type="entry name" value="EGF-LIKE DOMAIN-CONTAINING PROTEIN"/>
    <property type="match status" value="1"/>
</dbReference>
<accession>A0AB40DBH5</accession>
<keyword evidence="4" id="KW-0325">Glycoprotein</keyword>
<dbReference type="SUPFAM" id="SSF57184">
    <property type="entry name" value="Growth factor receptor domain"/>
    <property type="match status" value="2"/>
</dbReference>
<reference evidence="8" key="1">
    <citation type="submission" date="2025-08" db="UniProtKB">
        <authorList>
            <consortium name="RefSeq"/>
        </authorList>
    </citation>
    <scope>IDENTIFICATION</scope>
</reference>
<evidence type="ECO:0000256" key="5">
    <source>
        <dbReference type="PROSITE-ProRule" id="PRU00302"/>
    </source>
</evidence>